<protein>
    <recommendedName>
        <fullName evidence="4">YgjV family protein</fullName>
    </recommendedName>
</protein>
<feature type="transmembrane region" description="Helical" evidence="1">
    <location>
        <begin position="44"/>
        <end position="67"/>
    </location>
</feature>
<keyword evidence="1" id="KW-0812">Transmembrane</keyword>
<evidence type="ECO:0000256" key="1">
    <source>
        <dbReference type="SAM" id="Phobius"/>
    </source>
</evidence>
<proteinExistence type="predicted"/>
<evidence type="ECO:0008006" key="4">
    <source>
        <dbReference type="Google" id="ProtNLM"/>
    </source>
</evidence>
<comment type="caution">
    <text evidence="2">The sequence shown here is derived from an EMBL/GenBank/DDBJ whole genome shotgun (WGS) entry which is preliminary data.</text>
</comment>
<name>A0A370L3B3_9HYPH</name>
<evidence type="ECO:0000313" key="2">
    <source>
        <dbReference type="EMBL" id="RDJ22891.1"/>
    </source>
</evidence>
<keyword evidence="3" id="KW-1185">Reference proteome</keyword>
<reference evidence="3" key="1">
    <citation type="submission" date="2018-07" db="EMBL/GenBank/DDBJ databases">
        <authorList>
            <person name="Safronova V.I."/>
            <person name="Chirak E.R."/>
            <person name="Sazanova A.L."/>
        </authorList>
    </citation>
    <scope>NUCLEOTIDE SEQUENCE [LARGE SCALE GENOMIC DNA]</scope>
    <source>
        <strain evidence="3">RCAM04685</strain>
    </source>
</reference>
<evidence type="ECO:0000313" key="3">
    <source>
        <dbReference type="Proteomes" id="UP000255207"/>
    </source>
</evidence>
<dbReference type="Proteomes" id="UP000255207">
    <property type="component" value="Unassembled WGS sequence"/>
</dbReference>
<dbReference type="RefSeq" id="WP_114830502.1">
    <property type="nucleotide sequence ID" value="NZ_QQTO01000012.1"/>
</dbReference>
<sequence>MMPVAALTDLIGFLAAGMTLTAFCCTQMISLRAAAILANLLFIAYGALLNLTPVLGLHCILLPLNLLRFAGCMRERQVDLPGRATGPCPLRRAPPLHH</sequence>
<keyword evidence="1" id="KW-1133">Transmembrane helix</keyword>
<dbReference type="AlphaFoldDB" id="A0A370L3B3"/>
<gene>
    <name evidence="2" type="ORF">DWE98_17120</name>
</gene>
<keyword evidence="1" id="KW-0472">Membrane</keyword>
<dbReference type="OrthoDB" id="8086566at2"/>
<dbReference type="EMBL" id="QQTP01000009">
    <property type="protein sequence ID" value="RDJ22891.1"/>
    <property type="molecule type" value="Genomic_DNA"/>
</dbReference>
<accession>A0A370L3B3</accession>
<organism evidence="2 3">
    <name type="scientific">Bosea caraganae</name>
    <dbReference type="NCBI Taxonomy" id="2763117"/>
    <lineage>
        <taxon>Bacteria</taxon>
        <taxon>Pseudomonadati</taxon>
        <taxon>Pseudomonadota</taxon>
        <taxon>Alphaproteobacteria</taxon>
        <taxon>Hyphomicrobiales</taxon>
        <taxon>Boseaceae</taxon>
        <taxon>Bosea</taxon>
    </lineage>
</organism>